<accession>A0A9Q0Y128</accession>
<evidence type="ECO:0000313" key="1">
    <source>
        <dbReference type="EMBL" id="KAJ7335471.1"/>
    </source>
</evidence>
<gene>
    <name evidence="1" type="ORF">JRQ81_013412</name>
</gene>
<proteinExistence type="predicted"/>
<evidence type="ECO:0000313" key="2">
    <source>
        <dbReference type="Proteomes" id="UP001142489"/>
    </source>
</evidence>
<comment type="caution">
    <text evidence="1">The sequence shown here is derived from an EMBL/GenBank/DDBJ whole genome shotgun (WGS) entry which is preliminary data.</text>
</comment>
<reference evidence="1" key="1">
    <citation type="journal article" date="2023" name="DNA Res.">
        <title>Chromosome-level genome assembly of Phrynocephalus forsythii using third-generation DNA sequencing and Hi-C analysis.</title>
        <authorList>
            <person name="Qi Y."/>
            <person name="Zhao W."/>
            <person name="Zhao Y."/>
            <person name="Niu C."/>
            <person name="Cao S."/>
            <person name="Zhang Y."/>
        </authorList>
    </citation>
    <scope>NUCLEOTIDE SEQUENCE</scope>
    <source>
        <tissue evidence="1">Muscle</tissue>
    </source>
</reference>
<protein>
    <submittedName>
        <fullName evidence="1">Uncharacterized protein</fullName>
    </submittedName>
</protein>
<sequence length="120" mass="13322">MHLGSYRGSMATSLKLMAWISPNAAFHGLRDHPGRTGEMASNKTCWGSASAWKESGNDKRKVAGKQRTDILDEVASHRNVLSSFCAPQQFFFLELSLQQLQEEQALAGEITSHRTLQVKC</sequence>
<keyword evidence="2" id="KW-1185">Reference proteome</keyword>
<dbReference type="AlphaFoldDB" id="A0A9Q0Y128"/>
<dbReference type="EMBL" id="JAPFRF010000004">
    <property type="protein sequence ID" value="KAJ7335471.1"/>
    <property type="molecule type" value="Genomic_DNA"/>
</dbReference>
<organism evidence="1 2">
    <name type="scientific">Phrynocephalus forsythii</name>
    <dbReference type="NCBI Taxonomy" id="171643"/>
    <lineage>
        <taxon>Eukaryota</taxon>
        <taxon>Metazoa</taxon>
        <taxon>Chordata</taxon>
        <taxon>Craniata</taxon>
        <taxon>Vertebrata</taxon>
        <taxon>Euteleostomi</taxon>
        <taxon>Lepidosauria</taxon>
        <taxon>Squamata</taxon>
        <taxon>Bifurcata</taxon>
        <taxon>Unidentata</taxon>
        <taxon>Episquamata</taxon>
        <taxon>Toxicofera</taxon>
        <taxon>Iguania</taxon>
        <taxon>Acrodonta</taxon>
        <taxon>Agamidae</taxon>
        <taxon>Agaminae</taxon>
        <taxon>Phrynocephalus</taxon>
    </lineage>
</organism>
<dbReference type="Proteomes" id="UP001142489">
    <property type="component" value="Unassembled WGS sequence"/>
</dbReference>
<name>A0A9Q0Y128_9SAUR</name>